<name>A0ABY5X4I3_ERWPY</name>
<sequence>MADESKGRKVEILVNGALLAFINTENAVAADYLNFLGAANNAVSHTASLEAEANRSGKTIRHAGFVTFGSKPIIDPKAL</sequence>
<protein>
    <submittedName>
        <fullName evidence="1">Uncharacterized protein</fullName>
    </submittedName>
</protein>
<dbReference type="GeneID" id="92236767"/>
<organism evidence="1 2">
    <name type="scientific">Erwinia pyrifoliae</name>
    <dbReference type="NCBI Taxonomy" id="79967"/>
    <lineage>
        <taxon>Bacteria</taxon>
        <taxon>Pseudomonadati</taxon>
        <taxon>Pseudomonadota</taxon>
        <taxon>Gammaproteobacteria</taxon>
        <taxon>Enterobacterales</taxon>
        <taxon>Erwiniaceae</taxon>
        <taxon>Erwinia</taxon>
    </lineage>
</organism>
<evidence type="ECO:0000313" key="2">
    <source>
        <dbReference type="Proteomes" id="UP001058553"/>
    </source>
</evidence>
<dbReference type="RefSeq" id="WP_049779063.1">
    <property type="nucleotide sequence ID" value="NZ_CP023567.1"/>
</dbReference>
<evidence type="ECO:0000313" key="1">
    <source>
        <dbReference type="EMBL" id="UWS31973.1"/>
    </source>
</evidence>
<proteinExistence type="predicted"/>
<dbReference type="Proteomes" id="UP001058553">
    <property type="component" value="Chromosome"/>
</dbReference>
<dbReference type="EMBL" id="CP103445">
    <property type="protein sequence ID" value="UWS31973.1"/>
    <property type="molecule type" value="Genomic_DNA"/>
</dbReference>
<keyword evidence="2" id="KW-1185">Reference proteome</keyword>
<accession>A0ABY5X4I3</accession>
<reference evidence="1" key="1">
    <citation type="submission" date="2022-07" db="EMBL/GenBank/DDBJ databases">
        <title>Genetic diversity of Erwinia pyrifoliae.</title>
        <authorList>
            <person name="Park D.S."/>
            <person name="Ham H."/>
        </authorList>
    </citation>
    <scope>NUCLEOTIDE SEQUENCE</scope>
    <source>
        <strain evidence="1">CP201486</strain>
    </source>
</reference>
<gene>
    <name evidence="1" type="ORF">NYP84_09805</name>
</gene>